<reference evidence="1 2" key="1">
    <citation type="submission" date="2018-06" db="EMBL/GenBank/DDBJ databases">
        <authorList>
            <consortium name="Pathogen Informatics"/>
            <person name="Doyle S."/>
        </authorList>
    </citation>
    <scope>NUCLEOTIDE SEQUENCE [LARGE SCALE GENOMIC DNA]</scope>
    <source>
        <strain evidence="1 2">NCTC11647</strain>
    </source>
</reference>
<evidence type="ECO:0000313" key="2">
    <source>
        <dbReference type="Proteomes" id="UP000251647"/>
    </source>
</evidence>
<dbReference type="OrthoDB" id="5819072at2"/>
<name>A0A2T3QN16_PHODM</name>
<gene>
    <name evidence="1" type="ORF">NCTC11647_03545</name>
</gene>
<accession>A0A2T3QN16</accession>
<dbReference type="RefSeq" id="WP_036765505.1">
    <property type="nucleotide sequence ID" value="NZ_PYOG01000003.1"/>
</dbReference>
<dbReference type="AlphaFoldDB" id="A0A2T3QN16"/>
<proteinExistence type="predicted"/>
<sequence>MALIPMGQVIHKIEYQLKNMAIQEAIEVKTYKKDRGFILHRSSEQEFTLVQFGYQNQTITAVKNEIKKACKKALKVEFPRSNQTWVQYYQEVEDPTNIKPHHQPQMALF</sequence>
<protein>
    <submittedName>
        <fullName evidence="1">Uncharacterized protein</fullName>
    </submittedName>
</protein>
<dbReference type="Proteomes" id="UP000251647">
    <property type="component" value="Unassembled WGS sequence"/>
</dbReference>
<organism evidence="1 2">
    <name type="scientific">Photobacterium damselae</name>
    <dbReference type="NCBI Taxonomy" id="38293"/>
    <lineage>
        <taxon>Bacteria</taxon>
        <taxon>Pseudomonadati</taxon>
        <taxon>Pseudomonadota</taxon>
        <taxon>Gammaproteobacteria</taxon>
        <taxon>Vibrionales</taxon>
        <taxon>Vibrionaceae</taxon>
        <taxon>Photobacterium</taxon>
    </lineage>
</organism>
<dbReference type="EMBL" id="UATL01000005">
    <property type="protein sequence ID" value="SPY44596.1"/>
    <property type="molecule type" value="Genomic_DNA"/>
</dbReference>
<evidence type="ECO:0000313" key="1">
    <source>
        <dbReference type="EMBL" id="SPY44596.1"/>
    </source>
</evidence>